<keyword evidence="7 8" id="KW-0472">Membrane</keyword>
<dbReference type="InterPro" id="IPR058533">
    <property type="entry name" value="Cation_efflux_TM"/>
</dbReference>
<dbReference type="PANTHER" id="PTHR11562:SF17">
    <property type="entry name" value="RE54080P-RELATED"/>
    <property type="match status" value="1"/>
</dbReference>
<evidence type="ECO:0000259" key="9">
    <source>
        <dbReference type="Pfam" id="PF01545"/>
    </source>
</evidence>
<dbReference type="SUPFAM" id="SSF161111">
    <property type="entry name" value="Cation efflux protein transmembrane domain-like"/>
    <property type="match status" value="1"/>
</dbReference>
<evidence type="ECO:0000256" key="4">
    <source>
        <dbReference type="ARBA" id="ARBA00022692"/>
    </source>
</evidence>
<comment type="subcellular location">
    <subcellularLocation>
        <location evidence="1">Membrane</location>
        <topology evidence="1">Multi-pass membrane protein</topology>
    </subcellularLocation>
</comment>
<keyword evidence="5 8" id="KW-1133">Transmembrane helix</keyword>
<dbReference type="NCBIfam" id="TIGR01297">
    <property type="entry name" value="CDF"/>
    <property type="match status" value="1"/>
</dbReference>
<protein>
    <submittedName>
        <fullName evidence="11">Cation transporter</fullName>
    </submittedName>
</protein>
<proteinExistence type="inferred from homology"/>
<name>A0A402B1G8_9CHLR</name>
<feature type="transmembrane region" description="Helical" evidence="8">
    <location>
        <begin position="125"/>
        <end position="145"/>
    </location>
</feature>
<evidence type="ECO:0000259" key="10">
    <source>
        <dbReference type="Pfam" id="PF16916"/>
    </source>
</evidence>
<feature type="domain" description="Cation efflux protein transmembrane" evidence="9">
    <location>
        <begin position="26"/>
        <end position="215"/>
    </location>
</feature>
<feature type="transmembrane region" description="Helical" evidence="8">
    <location>
        <begin position="91"/>
        <end position="113"/>
    </location>
</feature>
<evidence type="ECO:0000256" key="8">
    <source>
        <dbReference type="SAM" id="Phobius"/>
    </source>
</evidence>
<evidence type="ECO:0000256" key="5">
    <source>
        <dbReference type="ARBA" id="ARBA00022989"/>
    </source>
</evidence>
<dbReference type="Pfam" id="PF16916">
    <property type="entry name" value="ZT_dimer"/>
    <property type="match status" value="1"/>
</dbReference>
<dbReference type="InterPro" id="IPR050681">
    <property type="entry name" value="CDF/SLC30A"/>
</dbReference>
<dbReference type="EMBL" id="BIFT01000001">
    <property type="protein sequence ID" value="GCE25215.1"/>
    <property type="molecule type" value="Genomic_DNA"/>
</dbReference>
<dbReference type="InterPro" id="IPR027470">
    <property type="entry name" value="Cation_efflux_CTD"/>
</dbReference>
<feature type="transmembrane region" description="Helical" evidence="8">
    <location>
        <begin position="54"/>
        <end position="71"/>
    </location>
</feature>
<feature type="domain" description="Cation efflux protein cytoplasmic" evidence="10">
    <location>
        <begin position="220"/>
        <end position="294"/>
    </location>
</feature>
<dbReference type="InterPro" id="IPR027469">
    <property type="entry name" value="Cation_efflux_TMD_sf"/>
</dbReference>
<evidence type="ECO:0000313" key="12">
    <source>
        <dbReference type="Proteomes" id="UP000287171"/>
    </source>
</evidence>
<dbReference type="InterPro" id="IPR002524">
    <property type="entry name" value="Cation_efflux"/>
</dbReference>
<keyword evidence="12" id="KW-1185">Reference proteome</keyword>
<dbReference type="InterPro" id="IPR036837">
    <property type="entry name" value="Cation_efflux_CTD_sf"/>
</dbReference>
<evidence type="ECO:0000313" key="11">
    <source>
        <dbReference type="EMBL" id="GCE25215.1"/>
    </source>
</evidence>
<organism evidence="11 12">
    <name type="scientific">Dictyobacter alpinus</name>
    <dbReference type="NCBI Taxonomy" id="2014873"/>
    <lineage>
        <taxon>Bacteria</taxon>
        <taxon>Bacillati</taxon>
        <taxon>Chloroflexota</taxon>
        <taxon>Ktedonobacteria</taxon>
        <taxon>Ktedonobacterales</taxon>
        <taxon>Dictyobacteraceae</taxon>
        <taxon>Dictyobacter</taxon>
    </lineage>
</organism>
<evidence type="ECO:0000256" key="3">
    <source>
        <dbReference type="ARBA" id="ARBA00022448"/>
    </source>
</evidence>
<dbReference type="Proteomes" id="UP000287171">
    <property type="component" value="Unassembled WGS sequence"/>
</dbReference>
<evidence type="ECO:0000256" key="6">
    <source>
        <dbReference type="ARBA" id="ARBA00023065"/>
    </source>
</evidence>
<evidence type="ECO:0000256" key="2">
    <source>
        <dbReference type="ARBA" id="ARBA00008873"/>
    </source>
</evidence>
<dbReference type="GO" id="GO:0005385">
    <property type="term" value="F:zinc ion transmembrane transporter activity"/>
    <property type="evidence" value="ECO:0007669"/>
    <property type="project" value="TreeGrafter"/>
</dbReference>
<accession>A0A402B1G8</accession>
<dbReference type="SUPFAM" id="SSF160240">
    <property type="entry name" value="Cation efflux protein cytoplasmic domain-like"/>
    <property type="match status" value="1"/>
</dbReference>
<evidence type="ECO:0000256" key="1">
    <source>
        <dbReference type="ARBA" id="ARBA00004141"/>
    </source>
</evidence>
<reference evidence="12" key="1">
    <citation type="submission" date="2018-12" db="EMBL/GenBank/DDBJ databases">
        <title>Tengunoibacter tsumagoiensis gen. nov., sp. nov., Dictyobacter kobayashii sp. nov., D. alpinus sp. nov., and D. joshuensis sp. nov. and description of Dictyobacteraceae fam. nov. within the order Ktedonobacterales isolated from Tengu-no-mugimeshi.</title>
        <authorList>
            <person name="Wang C.M."/>
            <person name="Zheng Y."/>
            <person name="Sakai Y."/>
            <person name="Toyoda A."/>
            <person name="Minakuchi Y."/>
            <person name="Abe K."/>
            <person name="Yokota A."/>
            <person name="Yabe S."/>
        </authorList>
    </citation>
    <scope>NUCLEOTIDE SEQUENCE [LARGE SCALE GENOMIC DNA]</scope>
    <source>
        <strain evidence="12">Uno16</strain>
    </source>
</reference>
<dbReference type="RefSeq" id="WP_126625816.1">
    <property type="nucleotide sequence ID" value="NZ_BIFT01000001.1"/>
</dbReference>
<sequence length="337" mass="36346">MNLGHTHAHGHHHDHTHGMARKTLRTAFFLTIIILLAGVVGGIFSHSLALLSDAGHTLTDLFALGLAWFAAGQAERPSNERKTYGYHRVGILVALLNAVSLILIAVVIAWEAFQRFQHPEPVQPLIMFVSAGIGIAINLFIGFGLSKDNHDNLNMRAASLHVFGDVGASIAVILAGAIIIFTGWTFVDPLLSVAIAAFIAFGAWGIVRETTNILLEAVPADISVKQLVTDIKAVEGVNDVHDLHVWCIASGMSALSCHVSICDLTPQENARVLGQIQTMLQTTYNITHATIQCECKDHASSCCENESLYCSLGSGAQDECCDHDHMHETFSAQTLAK</sequence>
<dbReference type="Pfam" id="PF01545">
    <property type="entry name" value="Cation_efflux"/>
    <property type="match status" value="1"/>
</dbReference>
<evidence type="ECO:0000256" key="7">
    <source>
        <dbReference type="ARBA" id="ARBA00023136"/>
    </source>
</evidence>
<keyword evidence="6" id="KW-0406">Ion transport</keyword>
<gene>
    <name evidence="11" type="ORF">KDA_06990</name>
</gene>
<comment type="caution">
    <text evidence="11">The sequence shown here is derived from an EMBL/GenBank/DDBJ whole genome shotgun (WGS) entry which is preliminary data.</text>
</comment>
<dbReference type="AlphaFoldDB" id="A0A402B1G8"/>
<feature type="transmembrane region" description="Helical" evidence="8">
    <location>
        <begin position="157"/>
        <end position="184"/>
    </location>
</feature>
<feature type="transmembrane region" description="Helical" evidence="8">
    <location>
        <begin position="27"/>
        <end position="48"/>
    </location>
</feature>
<dbReference type="PANTHER" id="PTHR11562">
    <property type="entry name" value="CATION EFFLUX PROTEIN/ ZINC TRANSPORTER"/>
    <property type="match status" value="1"/>
</dbReference>
<dbReference type="OrthoDB" id="9809646at2"/>
<dbReference type="GO" id="GO:0005886">
    <property type="term" value="C:plasma membrane"/>
    <property type="evidence" value="ECO:0007669"/>
    <property type="project" value="TreeGrafter"/>
</dbReference>
<keyword evidence="3" id="KW-0813">Transport</keyword>
<keyword evidence="4 8" id="KW-0812">Transmembrane</keyword>
<feature type="transmembrane region" description="Helical" evidence="8">
    <location>
        <begin position="190"/>
        <end position="207"/>
    </location>
</feature>
<dbReference type="Gene3D" id="1.20.1510.10">
    <property type="entry name" value="Cation efflux protein transmembrane domain"/>
    <property type="match status" value="1"/>
</dbReference>
<comment type="similarity">
    <text evidence="2">Belongs to the cation diffusion facilitator (CDF) transporter (TC 2.A.4) family. SLC30A subfamily.</text>
</comment>